<feature type="transmembrane region" description="Helical" evidence="2">
    <location>
        <begin position="6"/>
        <end position="27"/>
    </location>
</feature>
<evidence type="ECO:0000313" key="4">
    <source>
        <dbReference type="WBParaSite" id="ALUE_0000685101-mRNA-1"/>
    </source>
</evidence>
<keyword evidence="3" id="KW-1185">Reference proteome</keyword>
<accession>A0A9J2PAT5</accession>
<sequence>MGGLTSLNTVTSALTCVTFFLTLLMVVRTIAEALYFMSNEYISEAPNNSVEKATYDEVRDIRYREKENKVKLKARTATSRRRKKKSTSRRVNLDFLRQEVLTDLSAGKTRASASERSLAPAQRAASATSSDTALASSKRALKIVRVDTCGRSKSRSSSSFDSASPCDSIEYDFPVTSAYGMRRVGACYVSDTNIGSPLSKAKEVRELIRGRRGDETPLHMYAPRRAGSFHGDTVLQGVTVSK</sequence>
<protein>
    <submittedName>
        <fullName evidence="4">Uncharacterized protein</fullName>
    </submittedName>
</protein>
<dbReference type="WBParaSite" id="ALUE_0000685101-mRNA-1">
    <property type="protein sequence ID" value="ALUE_0000685101-mRNA-1"/>
    <property type="gene ID" value="ALUE_0000685101"/>
</dbReference>
<evidence type="ECO:0000313" key="3">
    <source>
        <dbReference type="Proteomes" id="UP000036681"/>
    </source>
</evidence>
<evidence type="ECO:0000256" key="1">
    <source>
        <dbReference type="SAM" id="MobiDB-lite"/>
    </source>
</evidence>
<keyword evidence="2" id="KW-0812">Transmembrane</keyword>
<reference evidence="4" key="1">
    <citation type="submission" date="2023-03" db="UniProtKB">
        <authorList>
            <consortium name="WormBaseParasite"/>
        </authorList>
    </citation>
    <scope>IDENTIFICATION</scope>
</reference>
<keyword evidence="2" id="KW-0472">Membrane</keyword>
<keyword evidence="2" id="KW-1133">Transmembrane helix</keyword>
<proteinExistence type="predicted"/>
<dbReference type="AlphaFoldDB" id="A0A9J2PAT5"/>
<dbReference type="Proteomes" id="UP000036681">
    <property type="component" value="Unplaced"/>
</dbReference>
<name>A0A9J2PAT5_ASCLU</name>
<organism evidence="3 4">
    <name type="scientific">Ascaris lumbricoides</name>
    <name type="common">Giant roundworm</name>
    <dbReference type="NCBI Taxonomy" id="6252"/>
    <lineage>
        <taxon>Eukaryota</taxon>
        <taxon>Metazoa</taxon>
        <taxon>Ecdysozoa</taxon>
        <taxon>Nematoda</taxon>
        <taxon>Chromadorea</taxon>
        <taxon>Rhabditida</taxon>
        <taxon>Spirurina</taxon>
        <taxon>Ascaridomorpha</taxon>
        <taxon>Ascaridoidea</taxon>
        <taxon>Ascarididae</taxon>
        <taxon>Ascaris</taxon>
    </lineage>
</organism>
<evidence type="ECO:0000256" key="2">
    <source>
        <dbReference type="SAM" id="Phobius"/>
    </source>
</evidence>
<feature type="region of interest" description="Disordered" evidence="1">
    <location>
        <begin position="112"/>
        <end position="131"/>
    </location>
</feature>